<dbReference type="RefSeq" id="WP_189088511.1">
    <property type="nucleotide sequence ID" value="NZ_BMQL01000004.1"/>
</dbReference>
<proteinExistence type="predicted"/>
<reference evidence="2" key="2">
    <citation type="submission" date="2020-09" db="EMBL/GenBank/DDBJ databases">
        <authorList>
            <person name="Sun Q."/>
            <person name="Ohkuma M."/>
        </authorList>
    </citation>
    <scope>NUCLEOTIDE SEQUENCE</scope>
    <source>
        <strain evidence="2">JCM 31311</strain>
    </source>
</reference>
<reference evidence="2" key="1">
    <citation type="journal article" date="2014" name="Int. J. Syst. Evol. Microbiol.">
        <title>Complete genome sequence of Corynebacterium casei LMG S-19264T (=DSM 44701T), isolated from a smear-ripened cheese.</title>
        <authorList>
            <consortium name="US DOE Joint Genome Institute (JGI-PGF)"/>
            <person name="Walter F."/>
            <person name="Albersmeier A."/>
            <person name="Kalinowski J."/>
            <person name="Ruckert C."/>
        </authorList>
    </citation>
    <scope>NUCLEOTIDE SEQUENCE</scope>
    <source>
        <strain evidence="2">JCM 31311</strain>
    </source>
</reference>
<dbReference type="Proteomes" id="UP000603865">
    <property type="component" value="Unassembled WGS sequence"/>
</dbReference>
<evidence type="ECO:0000313" key="2">
    <source>
        <dbReference type="EMBL" id="GGR00021.1"/>
    </source>
</evidence>
<evidence type="ECO:0000256" key="1">
    <source>
        <dbReference type="SAM" id="SignalP"/>
    </source>
</evidence>
<dbReference type="AlphaFoldDB" id="A0A918C1A8"/>
<feature type="chain" id="PRO_5037449496" evidence="1">
    <location>
        <begin position="29"/>
        <end position="140"/>
    </location>
</feature>
<keyword evidence="3" id="KW-1185">Reference proteome</keyword>
<feature type="signal peptide" evidence="1">
    <location>
        <begin position="1"/>
        <end position="28"/>
    </location>
</feature>
<accession>A0A918C1A8</accession>
<sequence>MNVPFPRLTRSVLVLLASAFLLTTLSSAGSPPVVEAHGLTPTFGGMLLAASFTPHGKDALTGAWFDGGHAKLLACKPHCMVVKSIPLDSPTIIGQESLYRVVLAGDFRNVGRVKVVLRFEDMQLVTVSVPISSATAWISE</sequence>
<keyword evidence="1" id="KW-0732">Signal</keyword>
<organism evidence="2 3">
    <name type="scientific">Deinococcus ruber</name>
    <dbReference type="NCBI Taxonomy" id="1848197"/>
    <lineage>
        <taxon>Bacteria</taxon>
        <taxon>Thermotogati</taxon>
        <taxon>Deinococcota</taxon>
        <taxon>Deinococci</taxon>
        <taxon>Deinococcales</taxon>
        <taxon>Deinococcaceae</taxon>
        <taxon>Deinococcus</taxon>
    </lineage>
</organism>
<gene>
    <name evidence="2" type="ORF">GCM10008957_10870</name>
</gene>
<comment type="caution">
    <text evidence="2">The sequence shown here is derived from an EMBL/GenBank/DDBJ whole genome shotgun (WGS) entry which is preliminary data.</text>
</comment>
<protein>
    <submittedName>
        <fullName evidence="2">Uncharacterized protein</fullName>
    </submittedName>
</protein>
<dbReference type="EMBL" id="BMQL01000004">
    <property type="protein sequence ID" value="GGR00021.1"/>
    <property type="molecule type" value="Genomic_DNA"/>
</dbReference>
<name>A0A918C1A8_9DEIO</name>
<evidence type="ECO:0000313" key="3">
    <source>
        <dbReference type="Proteomes" id="UP000603865"/>
    </source>
</evidence>